<dbReference type="PANTHER" id="PTHR43179:SF12">
    <property type="entry name" value="GALACTOFURANOSYLTRANSFERASE GLFT2"/>
    <property type="match status" value="1"/>
</dbReference>
<protein>
    <submittedName>
        <fullName evidence="5">Glycosyl transferase, group 2 family protein</fullName>
        <ecNumber evidence="5">2.4.-.-</ecNumber>
    </submittedName>
</protein>
<gene>
    <name evidence="5" type="ordered locus">Dda3937_03268</name>
</gene>
<sequence length="332" mass="38817">MKITAVVVTYANRFDYVKQVVDECFSQGVNKVVIIDNGSPRENNESLLGLQEEYTSERVFLVTNKKNEGSAVGFSQGIRFAVKFSEPDSWILILDDDNKLEPGAVKKLNSLSEKHGSDNAYMCLRFDRIHYKKYLITKERSVLLGEPNAFMLFSLLKFIKKKLGVRKESVNWDKFERITEPVECPCGPYGGLFISIKAINKVGFPNEKLYLYFDDTEYTLRFKEKGVNLWLAPQARIRDIDESWSGKKLSKKFSHPSLEADEFRVKYTYRNRVYMERKYFVTSKFEYFLNAFFYLSFLGVKAVFSRSIKRYFVICKSVYEGWNFDKNIDKLK</sequence>
<name>E0SFU9_DICD3</name>
<evidence type="ECO:0000313" key="5">
    <source>
        <dbReference type="EMBL" id="ADM97622.1"/>
    </source>
</evidence>
<feature type="domain" description="Glycosyltransferase 2-like" evidence="4">
    <location>
        <begin position="6"/>
        <end position="138"/>
    </location>
</feature>
<dbReference type="KEGG" id="ddd:Dda3937_03268"/>
<dbReference type="STRING" id="198628.Dda3937_03268"/>
<dbReference type="SUPFAM" id="SSF53448">
    <property type="entry name" value="Nucleotide-diphospho-sugar transferases"/>
    <property type="match status" value="1"/>
</dbReference>
<keyword evidence="3 5" id="KW-0808">Transferase</keyword>
<dbReference type="GO" id="GO:0016757">
    <property type="term" value="F:glycosyltransferase activity"/>
    <property type="evidence" value="ECO:0007669"/>
    <property type="project" value="UniProtKB-KW"/>
</dbReference>
<dbReference type="EMBL" id="CP002038">
    <property type="protein sequence ID" value="ADM97622.1"/>
    <property type="molecule type" value="Genomic_DNA"/>
</dbReference>
<dbReference type="HOGENOM" id="CLU_023845_2_0_6"/>
<evidence type="ECO:0000256" key="3">
    <source>
        <dbReference type="ARBA" id="ARBA00022679"/>
    </source>
</evidence>
<dbReference type="InterPro" id="IPR001173">
    <property type="entry name" value="Glyco_trans_2-like"/>
</dbReference>
<evidence type="ECO:0000256" key="2">
    <source>
        <dbReference type="ARBA" id="ARBA00022676"/>
    </source>
</evidence>
<keyword evidence="2 5" id="KW-0328">Glycosyltransferase</keyword>
<dbReference type="eggNOG" id="COG1216">
    <property type="taxonomic scope" value="Bacteria"/>
</dbReference>
<dbReference type="InterPro" id="IPR029044">
    <property type="entry name" value="Nucleotide-diphossugar_trans"/>
</dbReference>
<reference evidence="5 6" key="1">
    <citation type="journal article" date="2011" name="J. Bacteriol.">
        <title>Genome sequence of the plant-pathogenic bacterium Dickeya dadantii 3937.</title>
        <authorList>
            <person name="Glasner J.D."/>
            <person name="Yang C.H."/>
            <person name="Reverchon S."/>
            <person name="Hugouvieux-Cotte-Pattat N."/>
            <person name="Condemine G."/>
            <person name="Bohin J.P."/>
            <person name="Van Gijsegem F."/>
            <person name="Yang S."/>
            <person name="Franza T."/>
            <person name="Expert D."/>
            <person name="Plunkett G. III"/>
            <person name="San Francisco M.J."/>
            <person name="Charkowski A.O."/>
            <person name="Py B."/>
            <person name="Bell K."/>
            <person name="Rauscher L."/>
            <person name="Rodriguez-Palenzuela P."/>
            <person name="Toussaint A."/>
            <person name="Holeva M.C."/>
            <person name="He S.Y."/>
            <person name="Douet V."/>
            <person name="Boccara M."/>
            <person name="Blanco C."/>
            <person name="Toth I."/>
            <person name="Anderson B.D."/>
            <person name="Biehl B.S."/>
            <person name="Mau B."/>
            <person name="Flynn S.M."/>
            <person name="Barras F."/>
            <person name="Lindeberg M."/>
            <person name="Birch P.R."/>
            <person name="Tsuyumu S."/>
            <person name="Shi X."/>
            <person name="Hibbing M."/>
            <person name="Yap M.N."/>
            <person name="Carpentier M."/>
            <person name="Dassa E."/>
            <person name="Umehara M."/>
            <person name="Kim J.F."/>
            <person name="Rusch M."/>
            <person name="Soni P."/>
            <person name="Mayhew G.F."/>
            <person name="Fouts D.E."/>
            <person name="Gill S.R."/>
            <person name="Blattner F.R."/>
            <person name="Keen N.T."/>
            <person name="Perna N.T."/>
        </authorList>
    </citation>
    <scope>NUCLEOTIDE SEQUENCE [LARGE SCALE GENOMIC DNA]</scope>
    <source>
        <strain evidence="5 6">3937</strain>
    </source>
</reference>
<evidence type="ECO:0000313" key="6">
    <source>
        <dbReference type="Proteomes" id="UP000006859"/>
    </source>
</evidence>
<evidence type="ECO:0000256" key="1">
    <source>
        <dbReference type="ARBA" id="ARBA00006739"/>
    </source>
</evidence>
<dbReference type="PATRIC" id="fig|198628.6.peg.1422"/>
<comment type="similarity">
    <text evidence="1">Belongs to the glycosyltransferase 2 family.</text>
</comment>
<evidence type="ECO:0000259" key="4">
    <source>
        <dbReference type="Pfam" id="PF00535"/>
    </source>
</evidence>
<dbReference type="Proteomes" id="UP000006859">
    <property type="component" value="Chromosome"/>
</dbReference>
<organism evidence="5 6">
    <name type="scientific">Dickeya dadantii (strain 3937)</name>
    <name type="common">Erwinia chrysanthemi (strain 3937)</name>
    <dbReference type="NCBI Taxonomy" id="198628"/>
    <lineage>
        <taxon>Bacteria</taxon>
        <taxon>Pseudomonadati</taxon>
        <taxon>Pseudomonadota</taxon>
        <taxon>Gammaproteobacteria</taxon>
        <taxon>Enterobacterales</taxon>
        <taxon>Pectobacteriaceae</taxon>
        <taxon>Dickeya</taxon>
    </lineage>
</organism>
<dbReference type="CAZy" id="GT2">
    <property type="family name" value="Glycosyltransferase Family 2"/>
</dbReference>
<dbReference type="EC" id="2.4.-.-" evidence="5"/>
<dbReference type="OrthoDB" id="7665907at2"/>
<dbReference type="Gene3D" id="3.90.550.10">
    <property type="entry name" value="Spore Coat Polysaccharide Biosynthesis Protein SpsA, Chain A"/>
    <property type="match status" value="1"/>
</dbReference>
<dbReference type="RefSeq" id="WP_013317083.1">
    <property type="nucleotide sequence ID" value="NC_014500.1"/>
</dbReference>
<accession>E0SFU9</accession>
<dbReference type="AlphaFoldDB" id="E0SFU9"/>
<dbReference type="Pfam" id="PF00535">
    <property type="entry name" value="Glycos_transf_2"/>
    <property type="match status" value="1"/>
</dbReference>
<keyword evidence="6" id="KW-1185">Reference proteome</keyword>
<dbReference type="PANTHER" id="PTHR43179">
    <property type="entry name" value="RHAMNOSYLTRANSFERASE WBBL"/>
    <property type="match status" value="1"/>
</dbReference>
<proteinExistence type="inferred from homology"/>